<feature type="signal peptide" evidence="5">
    <location>
        <begin position="1"/>
        <end position="20"/>
    </location>
</feature>
<dbReference type="InterPro" id="IPR008939">
    <property type="entry name" value="Lytic_TGlycosylase_superhlx_U"/>
</dbReference>
<dbReference type="RefSeq" id="WP_235226068.1">
    <property type="nucleotide sequence ID" value="NZ_JAKGAQ010000002.1"/>
</dbReference>
<organism evidence="7 8">
    <name type="scientific">Octadecabacter dasysiphoniae</name>
    <dbReference type="NCBI Taxonomy" id="2909341"/>
    <lineage>
        <taxon>Bacteria</taxon>
        <taxon>Pseudomonadati</taxon>
        <taxon>Pseudomonadota</taxon>
        <taxon>Alphaproteobacteria</taxon>
        <taxon>Rhodobacterales</taxon>
        <taxon>Roseobacteraceae</taxon>
        <taxon>Octadecabacter</taxon>
    </lineage>
</organism>
<dbReference type="InterPro" id="IPR023346">
    <property type="entry name" value="Lysozyme-like_dom_sf"/>
</dbReference>
<comment type="similarity">
    <text evidence="1">Belongs to the transglycosylase Slt family.</text>
</comment>
<evidence type="ECO:0000256" key="4">
    <source>
        <dbReference type="SAM" id="MobiDB-lite"/>
    </source>
</evidence>
<evidence type="ECO:0000256" key="5">
    <source>
        <dbReference type="SAM" id="SignalP"/>
    </source>
</evidence>
<dbReference type="Gene3D" id="1.25.20.10">
    <property type="entry name" value="Bacterial muramidases"/>
    <property type="match status" value="1"/>
</dbReference>
<evidence type="ECO:0000256" key="2">
    <source>
        <dbReference type="ARBA" id="ARBA00009387"/>
    </source>
</evidence>
<dbReference type="EMBL" id="JAKGAQ010000002">
    <property type="protein sequence ID" value="MCF2871772.1"/>
    <property type="molecule type" value="Genomic_DNA"/>
</dbReference>
<sequence>MKSLIASLLVGMVWMTSAQAQNVRVDATFAQANDARENGDIDTALQLIQTTDALHRDLFTWMRLRSDDGTFPEMIDFLTTRSDWPGLSRIRARVERRMAEEMTPDEILIFLEQQDVETGEGAVAYANALIAKGRQNDAEAMLIDIWLNDTLSDEDHQSILDAFPDVVAPHHAARADMLLWRWRTSDASNVIPLVDEGRQALFRARSAIINRDSDVIAREDLVPDRLADDAGLHYDRFNWFADRGDWTQATAILSDRSQNAETLGEPWRWGSWRRILARWQMREGNIAVAYRLAALHFIEPDQNNYSDLEWLAGYIALTYLKEYDAALVHFSRFDASVTSPISKGRAGYWLGRTYEGLGNAAAAVEAFAAGADHQTSFYGLLSAEKLGLTMDPDISGGESFGDWRTSSVLENDLVRAGLALLDAGERGLAVLFFAQAAETMSRQQIGQLGQLFMDIEEPFYAVLIAKTAVRTGELVQDVYFPIHPMAELDLPVEPALALAIARQESEFRTDAGSSVGALGLMQLMPATAQDVARWLDRPYSRGRLTSDWEYNAALGSEYLAYLTREFGDSPVMIAAGYNAGPSRPKSWMTDRGDPRRSFTNPDPVDVVDWIEHIPFRETRNYVMRVTEGIPVYRARLTGRIAPVNFTDILIGAAPVVRPVARPDRVQQAVINATPPVRRANELAPSAPSGPQPTRPVARAGD</sequence>
<protein>
    <submittedName>
        <fullName evidence="7">Lytic transglycosylase domain-containing protein</fullName>
    </submittedName>
</protein>
<comment type="similarity">
    <text evidence="2">Belongs to the virb1 family.</text>
</comment>
<accession>A0ABS9CXH9</accession>
<evidence type="ECO:0000256" key="1">
    <source>
        <dbReference type="ARBA" id="ARBA00007734"/>
    </source>
</evidence>
<proteinExistence type="inferred from homology"/>
<keyword evidence="3 5" id="KW-0732">Signal</keyword>
<dbReference type="InterPro" id="IPR008258">
    <property type="entry name" value="Transglycosylase_SLT_dom_1"/>
</dbReference>
<evidence type="ECO:0000313" key="7">
    <source>
        <dbReference type="EMBL" id="MCF2871772.1"/>
    </source>
</evidence>
<comment type="caution">
    <text evidence="7">The sequence shown here is derived from an EMBL/GenBank/DDBJ whole genome shotgun (WGS) entry which is preliminary data.</text>
</comment>
<reference evidence="7 8" key="1">
    <citation type="submission" date="2022-01" db="EMBL/GenBank/DDBJ databases">
        <title>Octadecabacter sp. nov., isolated from a marine alga.</title>
        <authorList>
            <person name="Jin M.S."/>
            <person name="Kim H.M."/>
            <person name="Han D.M."/>
            <person name="Jung J.J."/>
            <person name="Jeon C.O."/>
        </authorList>
    </citation>
    <scope>NUCLEOTIDE SEQUENCE [LARGE SCALE GENOMIC DNA]</scope>
    <source>
        <strain evidence="7 8">G9-8</strain>
    </source>
</reference>
<feature type="region of interest" description="Disordered" evidence="4">
    <location>
        <begin position="674"/>
        <end position="701"/>
    </location>
</feature>
<dbReference type="Proteomes" id="UP001200557">
    <property type="component" value="Unassembled WGS sequence"/>
</dbReference>
<evidence type="ECO:0000256" key="3">
    <source>
        <dbReference type="ARBA" id="ARBA00022729"/>
    </source>
</evidence>
<dbReference type="Pfam" id="PF01464">
    <property type="entry name" value="SLT"/>
    <property type="match status" value="1"/>
</dbReference>
<gene>
    <name evidence="7" type="ORF">L0664_11900</name>
</gene>
<dbReference type="CDD" id="cd13401">
    <property type="entry name" value="Slt70-like"/>
    <property type="match status" value="1"/>
</dbReference>
<dbReference type="SUPFAM" id="SSF53955">
    <property type="entry name" value="Lysozyme-like"/>
    <property type="match status" value="1"/>
</dbReference>
<evidence type="ECO:0000259" key="6">
    <source>
        <dbReference type="Pfam" id="PF01464"/>
    </source>
</evidence>
<keyword evidence="8" id="KW-1185">Reference proteome</keyword>
<dbReference type="PANTHER" id="PTHR37423">
    <property type="entry name" value="SOLUBLE LYTIC MUREIN TRANSGLYCOSYLASE-RELATED"/>
    <property type="match status" value="1"/>
</dbReference>
<feature type="chain" id="PRO_5046112583" evidence="5">
    <location>
        <begin position="21"/>
        <end position="701"/>
    </location>
</feature>
<name>A0ABS9CXH9_9RHOB</name>
<dbReference type="SUPFAM" id="SSF48435">
    <property type="entry name" value="Bacterial muramidases"/>
    <property type="match status" value="1"/>
</dbReference>
<evidence type="ECO:0000313" key="8">
    <source>
        <dbReference type="Proteomes" id="UP001200557"/>
    </source>
</evidence>
<feature type="domain" description="Transglycosylase SLT" evidence="6">
    <location>
        <begin position="491"/>
        <end position="593"/>
    </location>
</feature>
<dbReference type="Gene3D" id="1.10.530.10">
    <property type="match status" value="1"/>
</dbReference>
<dbReference type="PANTHER" id="PTHR37423:SF2">
    <property type="entry name" value="MEMBRANE-BOUND LYTIC MUREIN TRANSGLYCOSYLASE C"/>
    <property type="match status" value="1"/>
</dbReference>